<protein>
    <recommendedName>
        <fullName evidence="1">HAT C-terminal dimerisation domain-containing protein</fullName>
    </recommendedName>
</protein>
<evidence type="ECO:0000259" key="1">
    <source>
        <dbReference type="Pfam" id="PF05699"/>
    </source>
</evidence>
<keyword evidence="3" id="KW-1185">Reference proteome</keyword>
<reference evidence="3" key="1">
    <citation type="submission" date="2021-01" db="EMBL/GenBank/DDBJ databases">
        <title>Caligus Genome Assembly.</title>
        <authorList>
            <person name="Gallardo-Escarate C."/>
        </authorList>
    </citation>
    <scope>NUCLEOTIDE SEQUENCE [LARGE SCALE GENOMIC DNA]</scope>
</reference>
<feature type="non-terminal residue" evidence="2">
    <location>
        <position position="1"/>
    </location>
</feature>
<sequence length="189" mass="21035">TAQFGASMHQAISQRLEQRRLPQISGLLRYLSGDDLEESSLIYTPPVKSSLKPAKSLHQTILEANAEVKVENPEPPSQTDEPPSKKLRAEELKDFLNAKEKPSTNYLSSVNGINGQIKREFSSFDATGTLPPTLSKVFHALKTIPPTSVEAERAFSAAGLFLTKLRSCLDDRSLDTLCMLRHFFLHNKK</sequence>
<proteinExistence type="predicted"/>
<dbReference type="Proteomes" id="UP000595437">
    <property type="component" value="Chromosome 13"/>
</dbReference>
<dbReference type="SUPFAM" id="SSF53098">
    <property type="entry name" value="Ribonuclease H-like"/>
    <property type="match status" value="1"/>
</dbReference>
<dbReference type="InterPro" id="IPR012337">
    <property type="entry name" value="RNaseH-like_sf"/>
</dbReference>
<evidence type="ECO:0000313" key="2">
    <source>
        <dbReference type="EMBL" id="QQP38057.1"/>
    </source>
</evidence>
<evidence type="ECO:0000313" key="3">
    <source>
        <dbReference type="Proteomes" id="UP000595437"/>
    </source>
</evidence>
<dbReference type="OrthoDB" id="6381692at2759"/>
<dbReference type="EMBL" id="CP045902">
    <property type="protein sequence ID" value="QQP38057.1"/>
    <property type="molecule type" value="Genomic_DNA"/>
</dbReference>
<name>A0A7T8GUK2_CALRO</name>
<dbReference type="GO" id="GO:0046983">
    <property type="term" value="F:protein dimerization activity"/>
    <property type="evidence" value="ECO:0007669"/>
    <property type="project" value="InterPro"/>
</dbReference>
<dbReference type="InterPro" id="IPR008906">
    <property type="entry name" value="HATC_C_dom"/>
</dbReference>
<dbReference type="AlphaFoldDB" id="A0A7T8GUK2"/>
<feature type="domain" description="HAT C-terminal dimerisation" evidence="1">
    <location>
        <begin position="132"/>
        <end position="181"/>
    </location>
</feature>
<dbReference type="Pfam" id="PF05699">
    <property type="entry name" value="Dimer_Tnp_hAT"/>
    <property type="match status" value="1"/>
</dbReference>
<accession>A0A7T8GUK2</accession>
<organism evidence="2 3">
    <name type="scientific">Caligus rogercresseyi</name>
    <name type="common">Sea louse</name>
    <dbReference type="NCBI Taxonomy" id="217165"/>
    <lineage>
        <taxon>Eukaryota</taxon>
        <taxon>Metazoa</taxon>
        <taxon>Ecdysozoa</taxon>
        <taxon>Arthropoda</taxon>
        <taxon>Crustacea</taxon>
        <taxon>Multicrustacea</taxon>
        <taxon>Hexanauplia</taxon>
        <taxon>Copepoda</taxon>
        <taxon>Siphonostomatoida</taxon>
        <taxon>Caligidae</taxon>
        <taxon>Caligus</taxon>
    </lineage>
</organism>
<gene>
    <name evidence="2" type="ORF">FKW44_018532</name>
</gene>